<dbReference type="InterPro" id="IPR038461">
    <property type="entry name" value="Schlafen_AlbA_2_dom_sf"/>
</dbReference>
<dbReference type="Pfam" id="PF13749">
    <property type="entry name" value="HATPase_c_4"/>
    <property type="match status" value="1"/>
</dbReference>
<dbReference type="InterPro" id="IPR038475">
    <property type="entry name" value="RecG_C_sf"/>
</dbReference>
<gene>
    <name evidence="2" type="ORF">QNJ86_10585</name>
</gene>
<evidence type="ECO:0000313" key="3">
    <source>
        <dbReference type="Proteomes" id="UP001232750"/>
    </source>
</evidence>
<dbReference type="Proteomes" id="UP001232750">
    <property type="component" value="Unassembled WGS sequence"/>
</dbReference>
<dbReference type="PANTHER" id="PTHR30595">
    <property type="entry name" value="GLPR-RELATED TRANSCRIPTIONAL REPRESSOR"/>
    <property type="match status" value="1"/>
</dbReference>
<dbReference type="PANTHER" id="PTHR30595:SF6">
    <property type="entry name" value="SCHLAFEN ALBA-2 DOMAIN-CONTAINING PROTEIN"/>
    <property type="match status" value="1"/>
</dbReference>
<accession>A0ABT7DPC6</accession>
<protein>
    <submittedName>
        <fullName evidence="2">DNA binding domain-containing protein</fullName>
    </submittedName>
</protein>
<dbReference type="Pfam" id="PF13412">
    <property type="entry name" value="HTH_24"/>
    <property type="match status" value="1"/>
</dbReference>
<reference evidence="2 3" key="1">
    <citation type="submission" date="2023-05" db="EMBL/GenBank/DDBJ databases">
        <title>Gordonibacter KGMB12511T sp. nov., isolated from faeces of healthy Korean.</title>
        <authorList>
            <person name="Kim H.S."/>
            <person name="Kim J.-S."/>
            <person name="Suh M.K."/>
            <person name="Eom M.K."/>
            <person name="Do H.E."/>
            <person name="Lee J.-S."/>
        </authorList>
    </citation>
    <scope>NUCLEOTIDE SEQUENCE [LARGE SCALE GENOMIC DNA]</scope>
    <source>
        <strain evidence="2 3">KGMB12511</strain>
    </source>
</reference>
<dbReference type="SUPFAM" id="SSF46785">
    <property type="entry name" value="Winged helix' DNA-binding domain"/>
    <property type="match status" value="1"/>
</dbReference>
<evidence type="ECO:0000259" key="1">
    <source>
        <dbReference type="Pfam" id="PF04326"/>
    </source>
</evidence>
<dbReference type="InterPro" id="IPR036388">
    <property type="entry name" value="WH-like_DNA-bd_sf"/>
</dbReference>
<feature type="domain" description="Schlafen AlbA-2" evidence="1">
    <location>
        <begin position="9"/>
        <end position="121"/>
    </location>
</feature>
<keyword evidence="3" id="KW-1185">Reference proteome</keyword>
<name>A0ABT7DPC6_9ACTN</name>
<evidence type="ECO:0000313" key="2">
    <source>
        <dbReference type="EMBL" id="MDJ1651247.1"/>
    </source>
</evidence>
<dbReference type="Gene3D" id="3.30.950.30">
    <property type="entry name" value="Schlafen, AAA domain"/>
    <property type="match status" value="1"/>
</dbReference>
<dbReference type="Gene3D" id="3.30.565.60">
    <property type="match status" value="1"/>
</dbReference>
<dbReference type="EMBL" id="JASJEU010000020">
    <property type="protein sequence ID" value="MDJ1651247.1"/>
    <property type="molecule type" value="Genomic_DNA"/>
</dbReference>
<dbReference type="InterPro" id="IPR007421">
    <property type="entry name" value="Schlafen_AlbA_2_dom"/>
</dbReference>
<dbReference type="InterPro" id="IPR036390">
    <property type="entry name" value="WH_DNA-bd_sf"/>
</dbReference>
<dbReference type="Pfam" id="PF04326">
    <property type="entry name" value="SLFN_AlbA_2"/>
    <property type="match status" value="1"/>
</dbReference>
<comment type="caution">
    <text evidence="2">The sequence shown here is derived from an EMBL/GenBank/DDBJ whole genome shotgun (WGS) entry which is preliminary data.</text>
</comment>
<sequence>MTFVKTAIIELKRKFMPSLVKEIVAFANTEGGTIYIGVEDDGNVIGVDDPQETADAINHMIHDAIVPDLSMFAEAHVEGFDDFDLVVVTVHRGPDLPYCIAGKGLRPEGVYIRQGTSAQPLTYDGIRHLLRQMSAESFEEARSLDQNLTFEEAAAVLKKHDIQFGVAQKRSLGVEGTDGLFTNLGYLLSDQCACSIKVARFTGTTKAVFQTRREFAGSVLRQVGDALELLDLLNNVRLSVGGKPERIESRDYPEEALREAVLNAVVHRDYGIRASVGVNVFDDRCEIISPGGLPHGATEEGALAGISVARNVGLSALFYRLRWIEAYGTGIMKIMGSYEGTGLEPSVEFLDGAVKVVLPNVNAVTSSEPYHQFSFREEECAGELSDDKLHVLRELPDKANLSKSEVAKRTKFSPTKTARLLKELVKEGWVEARGSTRDRTYRRVRAPHSLS</sequence>
<dbReference type="Gene3D" id="1.10.10.10">
    <property type="entry name" value="Winged helix-like DNA-binding domain superfamily/Winged helix DNA-binding domain"/>
    <property type="match status" value="1"/>
</dbReference>
<dbReference type="RefSeq" id="WP_283832592.1">
    <property type="nucleotide sequence ID" value="NZ_JASJEU010000020.1"/>
</dbReference>
<organism evidence="2 3">
    <name type="scientific">Gordonibacter faecis</name>
    <dbReference type="NCBI Taxonomy" id="3047475"/>
    <lineage>
        <taxon>Bacteria</taxon>
        <taxon>Bacillati</taxon>
        <taxon>Actinomycetota</taxon>
        <taxon>Coriobacteriia</taxon>
        <taxon>Eggerthellales</taxon>
        <taxon>Eggerthellaceae</taxon>
        <taxon>Gordonibacter</taxon>
    </lineage>
</organism>
<proteinExistence type="predicted"/>